<evidence type="ECO:0000313" key="2">
    <source>
        <dbReference type="Proteomes" id="UP000031549"/>
    </source>
</evidence>
<sequence length="53" mass="6205">MLRVQQYSTILNSVDELRQFVEQKRLSLPPNRKPNNMKAIAPNRLLRVRSPST</sequence>
<dbReference type="EMBL" id="JTCM02000065">
    <property type="protein sequence ID" value="NEU75309.1"/>
    <property type="molecule type" value="Genomic_DNA"/>
</dbReference>
<dbReference type="AlphaFoldDB" id="A0A846HET5"/>
<organism evidence="1 2">
    <name type="scientific">Hassallia byssoidea VB512170</name>
    <dbReference type="NCBI Taxonomy" id="1304833"/>
    <lineage>
        <taxon>Bacteria</taxon>
        <taxon>Bacillati</taxon>
        <taxon>Cyanobacteriota</taxon>
        <taxon>Cyanophyceae</taxon>
        <taxon>Nostocales</taxon>
        <taxon>Tolypothrichaceae</taxon>
        <taxon>Hassallia</taxon>
    </lineage>
</organism>
<dbReference type="Proteomes" id="UP000031549">
    <property type="component" value="Unassembled WGS sequence"/>
</dbReference>
<protein>
    <submittedName>
        <fullName evidence="1">Uncharacterized protein</fullName>
    </submittedName>
</protein>
<reference evidence="1 2" key="1">
    <citation type="journal article" date="2015" name="Genome Announc.">
        <title>Draft Genome Sequence of Cyanobacterium Hassallia byssoidea Strain VB512170, Isolated from Monuments in India.</title>
        <authorList>
            <person name="Singh D."/>
            <person name="Chandrababunaidu M.M."/>
            <person name="Panda A."/>
            <person name="Sen D."/>
            <person name="Bhattacharyya S."/>
            <person name="Adhikary S.P."/>
            <person name="Tripathy S."/>
        </authorList>
    </citation>
    <scope>NUCLEOTIDE SEQUENCE [LARGE SCALE GENOMIC DNA]</scope>
    <source>
        <strain evidence="1 2">VB512170</strain>
    </source>
</reference>
<proteinExistence type="predicted"/>
<comment type="caution">
    <text evidence="1">The sequence shown here is derived from an EMBL/GenBank/DDBJ whole genome shotgun (WGS) entry which is preliminary data.</text>
</comment>
<dbReference type="RefSeq" id="WP_163519112.1">
    <property type="nucleotide sequence ID" value="NZ_JTCM02000065.1"/>
</dbReference>
<evidence type="ECO:0000313" key="1">
    <source>
        <dbReference type="EMBL" id="NEU75309.1"/>
    </source>
</evidence>
<name>A0A846HET5_9CYAN</name>
<keyword evidence="2" id="KW-1185">Reference proteome</keyword>
<gene>
    <name evidence="1" type="ORF">PI95_022820</name>
</gene>
<accession>A0A846HET5</accession>